<protein>
    <submittedName>
        <fullName evidence="1">Uncharacterized protein</fullName>
    </submittedName>
</protein>
<gene>
    <name evidence="1" type="ORF">LN736_04055</name>
</gene>
<dbReference type="EMBL" id="JAJJPB010000002">
    <property type="protein sequence ID" value="MCC9294043.1"/>
    <property type="molecule type" value="Genomic_DNA"/>
</dbReference>
<evidence type="ECO:0000313" key="1">
    <source>
        <dbReference type="EMBL" id="MCC9294043.1"/>
    </source>
</evidence>
<name>A0ABS8N2N1_9CLOT</name>
<sequence>MKMANNIFRFTILALICSCVFFLSKNYALIKDLNEKNGVLQLQENNLKKNLKKTSGISYSDVLQKLNGIEGVQILNFSRSSEGKITVNVEITGDKTKVVDAFKKISQKENFYSMDNITMEQDRYENLKARTDINFVP</sequence>
<organism evidence="1 2">
    <name type="scientific">Clostridium aromativorans</name>
    <dbReference type="NCBI Taxonomy" id="2836848"/>
    <lineage>
        <taxon>Bacteria</taxon>
        <taxon>Bacillati</taxon>
        <taxon>Bacillota</taxon>
        <taxon>Clostridia</taxon>
        <taxon>Eubacteriales</taxon>
        <taxon>Clostridiaceae</taxon>
        <taxon>Clostridium</taxon>
    </lineage>
</organism>
<dbReference type="Proteomes" id="UP001165422">
    <property type="component" value="Unassembled WGS sequence"/>
</dbReference>
<reference evidence="1" key="1">
    <citation type="submission" date="2021-11" db="EMBL/GenBank/DDBJ databases">
        <authorList>
            <person name="Qingchun L."/>
            <person name="Dong Z."/>
            <person name="Zongwei Q."/>
            <person name="Jia Z."/>
            <person name="Duotao L."/>
        </authorList>
    </citation>
    <scope>NUCLEOTIDE SEQUENCE</scope>
    <source>
        <strain evidence="1">WLY-B-L2</strain>
    </source>
</reference>
<accession>A0ABS8N2N1</accession>
<comment type="caution">
    <text evidence="1">The sequence shown here is derived from an EMBL/GenBank/DDBJ whole genome shotgun (WGS) entry which is preliminary data.</text>
</comment>
<proteinExistence type="predicted"/>
<evidence type="ECO:0000313" key="2">
    <source>
        <dbReference type="Proteomes" id="UP001165422"/>
    </source>
</evidence>
<keyword evidence="2" id="KW-1185">Reference proteome</keyword>
<dbReference type="RefSeq" id="WP_150356527.1">
    <property type="nucleotide sequence ID" value="NZ_JAJJPB010000002.1"/>
</dbReference>